<dbReference type="SUPFAM" id="SSF103642">
    <property type="entry name" value="Sec-C motif"/>
    <property type="match status" value="1"/>
</dbReference>
<accession>X1E3C1</accession>
<reference evidence="1" key="1">
    <citation type="journal article" date="2014" name="Front. Microbiol.">
        <title>High frequency of phylogenetically diverse reductive dehalogenase-homologous genes in deep subseafloor sedimentary metagenomes.</title>
        <authorList>
            <person name="Kawai M."/>
            <person name="Futagami T."/>
            <person name="Toyoda A."/>
            <person name="Takaki Y."/>
            <person name="Nishi S."/>
            <person name="Hori S."/>
            <person name="Arai W."/>
            <person name="Tsubouchi T."/>
            <person name="Morono Y."/>
            <person name="Uchiyama I."/>
            <person name="Ito T."/>
            <person name="Fujiyama A."/>
            <person name="Inagaki F."/>
            <person name="Takami H."/>
        </authorList>
    </citation>
    <scope>NUCLEOTIDE SEQUENCE</scope>
    <source>
        <strain evidence="1">Expedition CK06-06</strain>
    </source>
</reference>
<dbReference type="Gene3D" id="3.10.450.50">
    <property type="match status" value="1"/>
</dbReference>
<dbReference type="Pfam" id="PF02810">
    <property type="entry name" value="SEC-C"/>
    <property type="match status" value="1"/>
</dbReference>
<protein>
    <submittedName>
        <fullName evidence="1">Uncharacterized protein</fullName>
    </submittedName>
</protein>
<name>X1E3C1_9ZZZZ</name>
<organism evidence="1">
    <name type="scientific">marine sediment metagenome</name>
    <dbReference type="NCBI Taxonomy" id="412755"/>
    <lineage>
        <taxon>unclassified sequences</taxon>
        <taxon>metagenomes</taxon>
        <taxon>ecological metagenomes</taxon>
    </lineage>
</organism>
<feature type="non-terminal residue" evidence="1">
    <location>
        <position position="1"/>
    </location>
</feature>
<gene>
    <name evidence="1" type="ORF">S01H4_65667</name>
</gene>
<evidence type="ECO:0000313" key="1">
    <source>
        <dbReference type="EMBL" id="GAH27766.1"/>
    </source>
</evidence>
<proteinExistence type="predicted"/>
<comment type="caution">
    <text evidence="1">The sequence shown here is derived from an EMBL/GenBank/DDBJ whole genome shotgun (WGS) entry which is preliminary data.</text>
</comment>
<dbReference type="EMBL" id="BART01040275">
    <property type="protein sequence ID" value="GAH27766.1"/>
    <property type="molecule type" value="Genomic_DNA"/>
</dbReference>
<dbReference type="AlphaFoldDB" id="X1E3C1"/>
<sequence length="46" mass="5087">GKLIHDIKVENKIQPLKATKKIGRNDRCPCGSGLKFKKCCIGKGVY</sequence>
<dbReference type="InterPro" id="IPR004027">
    <property type="entry name" value="SEC_C_motif"/>
</dbReference>